<dbReference type="GO" id="GO:0016020">
    <property type="term" value="C:membrane"/>
    <property type="evidence" value="ECO:0007669"/>
    <property type="project" value="UniProtKB-SubCell"/>
</dbReference>
<dbReference type="AlphaFoldDB" id="A0A644WTL5"/>
<reference evidence="4" key="1">
    <citation type="submission" date="2019-08" db="EMBL/GenBank/DDBJ databases">
        <authorList>
            <person name="Kucharzyk K."/>
            <person name="Murdoch R.W."/>
            <person name="Higgins S."/>
            <person name="Loffler F."/>
        </authorList>
    </citation>
    <scope>NUCLEOTIDE SEQUENCE</scope>
</reference>
<feature type="domain" description="Beta-lactamase-related" evidence="3">
    <location>
        <begin position="53"/>
        <end position="366"/>
    </location>
</feature>
<evidence type="ECO:0000256" key="1">
    <source>
        <dbReference type="ARBA" id="ARBA00004370"/>
    </source>
</evidence>
<dbReference type="SUPFAM" id="SSF56601">
    <property type="entry name" value="beta-lactamase/transpeptidase-like"/>
    <property type="match status" value="1"/>
</dbReference>
<keyword evidence="4" id="KW-0645">Protease</keyword>
<keyword evidence="2" id="KW-0472">Membrane</keyword>
<keyword evidence="4" id="KW-0378">Hydrolase</keyword>
<dbReference type="GO" id="GO:0004177">
    <property type="term" value="F:aminopeptidase activity"/>
    <property type="evidence" value="ECO:0007669"/>
    <property type="project" value="UniProtKB-KW"/>
</dbReference>
<dbReference type="Pfam" id="PF00144">
    <property type="entry name" value="Beta-lactamase"/>
    <property type="match status" value="1"/>
</dbReference>
<sequence length="693" mass="76513">MNSARKPLQKLILSALLFLVVLPGTLFAQSDPYEAVRNKAHTLATNIVENLGAFSIQYALMSGGEIIVSDTLANSQTVPPFPLDGQTFYGIGSTSKMFTTTAIMLLVDQGKIELDEAVTNYLPDFVMEDQRYKDITVRMLLNHSSGLLGSYLVNLATYHDNATFSRELFFKEMASRPLKADPGAFSVYCNDGFTLLELIVEQISNLSFSEFIRTYITKPLALHNTKTPQDMFDLSNLAKTYRLGKATPPERLNSIGTGGIYATAEDLCRFGDIFMASPSQPEARTFLSDQSKKALRNKEYLRGLWPKQEASIFGYGLGWDSVDLHPFKEYGIQALVKGGDTNLYHGSLIVLPDHNLTFAALTSGGSSVLNLLMGQELLLSTLLANGTIDAIPPPYVLEASKRSQAPQEQRSYAGLYANTTMVVRIVIENNGKLIATCLTDEQTPPQEYYHTESGSFVDEAGKNHLTFVEDGQGKLYVHMVRIIEVPDLGTNVLTSYEFEKVTLPTPSVHAQEAWEARSGAWYYAVNEGPSSQSYHLMLSTRFLLSTNEELPGFVGTLRIIDEQTAFNEVQLPVLAGRDNALCRIVQKYGKEYLDIGGSLFISERDMEALDTRRYSILATPAGGYARWFITDSRHAGKTMQVVLPESGAFAVYDGQECIHYSTVDGNISVVLPQEGKVMFIGKAAGDLFTVILT</sequence>
<protein>
    <submittedName>
        <fullName evidence="4">D-aminopeptidase</fullName>
        <ecNumber evidence="4">3.4.11.19</ecNumber>
    </submittedName>
</protein>
<evidence type="ECO:0000313" key="4">
    <source>
        <dbReference type="EMBL" id="MPM07265.1"/>
    </source>
</evidence>
<keyword evidence="4" id="KW-0031">Aminopeptidase</keyword>
<accession>A0A644WTL5</accession>
<organism evidence="4">
    <name type="scientific">bioreactor metagenome</name>
    <dbReference type="NCBI Taxonomy" id="1076179"/>
    <lineage>
        <taxon>unclassified sequences</taxon>
        <taxon>metagenomes</taxon>
        <taxon>ecological metagenomes</taxon>
    </lineage>
</organism>
<comment type="subcellular location">
    <subcellularLocation>
        <location evidence="1">Membrane</location>
    </subcellularLocation>
</comment>
<dbReference type="InterPro" id="IPR012338">
    <property type="entry name" value="Beta-lactam/transpept-like"/>
</dbReference>
<evidence type="ECO:0000256" key="2">
    <source>
        <dbReference type="ARBA" id="ARBA00023136"/>
    </source>
</evidence>
<gene>
    <name evidence="4" type="primary">dap_23</name>
    <name evidence="4" type="ORF">SDC9_53571</name>
</gene>
<dbReference type="EC" id="3.4.11.19" evidence="4"/>
<evidence type="ECO:0000259" key="3">
    <source>
        <dbReference type="Pfam" id="PF00144"/>
    </source>
</evidence>
<dbReference type="InterPro" id="IPR001466">
    <property type="entry name" value="Beta-lactam-related"/>
</dbReference>
<name>A0A644WTL5_9ZZZZ</name>
<proteinExistence type="predicted"/>
<dbReference type="EMBL" id="VSSQ01001316">
    <property type="protein sequence ID" value="MPM07265.1"/>
    <property type="molecule type" value="Genomic_DNA"/>
</dbReference>
<dbReference type="PANTHER" id="PTHR46825:SF11">
    <property type="entry name" value="PENICILLIN-BINDING PROTEIN 4"/>
    <property type="match status" value="1"/>
</dbReference>
<dbReference type="Gene3D" id="3.40.710.10">
    <property type="entry name" value="DD-peptidase/beta-lactamase superfamily"/>
    <property type="match status" value="1"/>
</dbReference>
<dbReference type="PANTHER" id="PTHR46825">
    <property type="entry name" value="D-ALANYL-D-ALANINE-CARBOXYPEPTIDASE/ENDOPEPTIDASE AMPH"/>
    <property type="match status" value="1"/>
</dbReference>
<dbReference type="InterPro" id="IPR050491">
    <property type="entry name" value="AmpC-like"/>
</dbReference>
<comment type="caution">
    <text evidence="4">The sequence shown here is derived from an EMBL/GenBank/DDBJ whole genome shotgun (WGS) entry which is preliminary data.</text>
</comment>